<organism evidence="1 2">
    <name type="scientific">Sandaracinomonas limnophila</name>
    <dbReference type="NCBI Taxonomy" id="1862386"/>
    <lineage>
        <taxon>Bacteria</taxon>
        <taxon>Pseudomonadati</taxon>
        <taxon>Bacteroidota</taxon>
        <taxon>Cytophagia</taxon>
        <taxon>Cytophagales</taxon>
        <taxon>Flectobacillaceae</taxon>
        <taxon>Sandaracinomonas</taxon>
    </lineage>
</organism>
<reference evidence="1 2" key="1">
    <citation type="submission" date="2019-01" db="EMBL/GenBank/DDBJ databases">
        <authorList>
            <person name="Chen W.-M."/>
        </authorList>
    </citation>
    <scope>NUCLEOTIDE SEQUENCE [LARGE SCALE GENOMIC DNA]</scope>
    <source>
        <strain evidence="1 2">FSY-15</strain>
    </source>
</reference>
<gene>
    <name evidence="1" type="ORF">EOJ36_10895</name>
</gene>
<comment type="caution">
    <text evidence="1">The sequence shown here is derived from an EMBL/GenBank/DDBJ whole genome shotgun (WGS) entry which is preliminary data.</text>
</comment>
<proteinExistence type="predicted"/>
<protein>
    <submittedName>
        <fullName evidence="1">Uncharacterized protein</fullName>
    </submittedName>
</protein>
<dbReference type="RefSeq" id="WP_127805275.1">
    <property type="nucleotide sequence ID" value="NZ_SACY01000005.1"/>
</dbReference>
<evidence type="ECO:0000313" key="2">
    <source>
        <dbReference type="Proteomes" id="UP000282832"/>
    </source>
</evidence>
<evidence type="ECO:0000313" key="1">
    <source>
        <dbReference type="EMBL" id="RVU23576.1"/>
    </source>
</evidence>
<dbReference type="OrthoDB" id="1454369at2"/>
<sequence>MEVHHPHHIPKKLKEYLTEFLMLFAAVTLGFLAENLREHQIENNRAKEYLELFRSEVVRNNNAIDSVLRFGIPVLQKNESLYFEMFSNEKISNEYIADSLDLMVYRFSNDKRIFELMKNSGSLRYIRDKKLIQLINTYESDADFAEFRTFDQETSAGKLFWDFLVRKMPTEFIIRWLNDKHFQYIMTLNPKYSMLYGKNSLAIDKKVREMKIDNEVKRELMNYILNKCTIQKLSISNLKNLMKKSEPLLKQIDQYLEHN</sequence>
<keyword evidence="2" id="KW-1185">Reference proteome</keyword>
<dbReference type="AlphaFoldDB" id="A0A437PMQ1"/>
<name>A0A437PMQ1_9BACT</name>
<dbReference type="EMBL" id="SACY01000005">
    <property type="protein sequence ID" value="RVU23576.1"/>
    <property type="molecule type" value="Genomic_DNA"/>
</dbReference>
<accession>A0A437PMQ1</accession>
<dbReference type="Proteomes" id="UP000282832">
    <property type="component" value="Unassembled WGS sequence"/>
</dbReference>